<reference evidence="1" key="1">
    <citation type="submission" date="2023-03" db="EMBL/GenBank/DDBJ databases">
        <title>Chromosome-level genomes of two armyworms, Mythimna separata and Mythimna loreyi, provide insights into the biosynthesis and reception of sex pheromones.</title>
        <authorList>
            <person name="Zhao H."/>
        </authorList>
    </citation>
    <scope>NUCLEOTIDE SEQUENCE</scope>
    <source>
        <strain evidence="1">BeijingLab</strain>
    </source>
</reference>
<accession>A0ACC2QMF5</accession>
<protein>
    <submittedName>
        <fullName evidence="1">Uncharacterized protein</fullName>
    </submittedName>
</protein>
<evidence type="ECO:0000313" key="2">
    <source>
        <dbReference type="Proteomes" id="UP001231649"/>
    </source>
</evidence>
<dbReference type="Proteomes" id="UP001231649">
    <property type="component" value="Chromosome 19"/>
</dbReference>
<dbReference type="EMBL" id="CM056795">
    <property type="protein sequence ID" value="KAJ8720713.1"/>
    <property type="molecule type" value="Genomic_DNA"/>
</dbReference>
<evidence type="ECO:0000313" key="1">
    <source>
        <dbReference type="EMBL" id="KAJ8720713.1"/>
    </source>
</evidence>
<sequence length="104" mass="11963">MASSFKHRIEMIITAASLEALDEDMFLYWRRSRSDSTKCEPFTSYFISCNKCVCSADGTEFCTRMACFSSNKLLGKLLSTSKKQPVKLDNLDNKEILEYDMKTF</sequence>
<name>A0ACC2QMF5_9NEOP</name>
<organism evidence="1 2">
    <name type="scientific">Mythimna loreyi</name>
    <dbReference type="NCBI Taxonomy" id="667449"/>
    <lineage>
        <taxon>Eukaryota</taxon>
        <taxon>Metazoa</taxon>
        <taxon>Ecdysozoa</taxon>
        <taxon>Arthropoda</taxon>
        <taxon>Hexapoda</taxon>
        <taxon>Insecta</taxon>
        <taxon>Pterygota</taxon>
        <taxon>Neoptera</taxon>
        <taxon>Endopterygota</taxon>
        <taxon>Lepidoptera</taxon>
        <taxon>Glossata</taxon>
        <taxon>Ditrysia</taxon>
        <taxon>Noctuoidea</taxon>
        <taxon>Noctuidae</taxon>
        <taxon>Noctuinae</taxon>
        <taxon>Hadenini</taxon>
        <taxon>Mythimna</taxon>
    </lineage>
</organism>
<keyword evidence="2" id="KW-1185">Reference proteome</keyword>
<gene>
    <name evidence="1" type="ORF">PYW08_006178</name>
</gene>
<comment type="caution">
    <text evidence="1">The sequence shown here is derived from an EMBL/GenBank/DDBJ whole genome shotgun (WGS) entry which is preliminary data.</text>
</comment>
<proteinExistence type="predicted"/>